<dbReference type="Proteomes" id="UP000184130">
    <property type="component" value="Unassembled WGS sequence"/>
</dbReference>
<evidence type="ECO:0000313" key="2">
    <source>
        <dbReference type="Proteomes" id="UP000184130"/>
    </source>
</evidence>
<name>A0A1M6YF32_XYLRU</name>
<protein>
    <submittedName>
        <fullName evidence="1">Uncharacterized protein</fullName>
    </submittedName>
</protein>
<proteinExistence type="predicted"/>
<evidence type="ECO:0000313" key="1">
    <source>
        <dbReference type="EMBL" id="SHL16752.1"/>
    </source>
</evidence>
<dbReference type="EMBL" id="FRBD01000027">
    <property type="protein sequence ID" value="SHL16752.1"/>
    <property type="molecule type" value="Genomic_DNA"/>
</dbReference>
<accession>A0A1M6YF32</accession>
<reference evidence="1 2" key="1">
    <citation type="submission" date="2016-11" db="EMBL/GenBank/DDBJ databases">
        <authorList>
            <person name="Jaros S."/>
            <person name="Januszkiewicz K."/>
            <person name="Wedrychowicz H."/>
        </authorList>
    </citation>
    <scope>NUCLEOTIDE SEQUENCE [LARGE SCALE GENOMIC DNA]</scope>
    <source>
        <strain evidence="1 2">KHT3</strain>
    </source>
</reference>
<sequence length="35" mass="4045">MADEKDQKPYELNEEQLDNVAGGKCGILFITRRFD</sequence>
<gene>
    <name evidence="1" type="ORF">SAMN05216463_1273</name>
</gene>
<dbReference type="AlphaFoldDB" id="A0A1M6YF32"/>
<organism evidence="1 2">
    <name type="scientific">Xylanibacter ruminicola</name>
    <name type="common">Prevotella ruminicola</name>
    <dbReference type="NCBI Taxonomy" id="839"/>
    <lineage>
        <taxon>Bacteria</taxon>
        <taxon>Pseudomonadati</taxon>
        <taxon>Bacteroidota</taxon>
        <taxon>Bacteroidia</taxon>
        <taxon>Bacteroidales</taxon>
        <taxon>Prevotellaceae</taxon>
        <taxon>Xylanibacter</taxon>
    </lineage>
</organism>